<dbReference type="RefSeq" id="WP_136426554.1">
    <property type="nucleotide sequence ID" value="NZ_SSSM01000002.1"/>
</dbReference>
<gene>
    <name evidence="3" type="ORF">E6C64_05070</name>
</gene>
<evidence type="ECO:0000313" key="4">
    <source>
        <dbReference type="Proteomes" id="UP000309133"/>
    </source>
</evidence>
<evidence type="ECO:0000256" key="1">
    <source>
        <dbReference type="SAM" id="MobiDB-lite"/>
    </source>
</evidence>
<feature type="transmembrane region" description="Helical" evidence="2">
    <location>
        <begin position="239"/>
        <end position="257"/>
    </location>
</feature>
<reference evidence="3 4" key="1">
    <citation type="submission" date="2019-04" db="EMBL/GenBank/DDBJ databases">
        <authorList>
            <person name="Jiang L."/>
        </authorList>
    </citation>
    <scope>NUCLEOTIDE SEQUENCE [LARGE SCALE GENOMIC DNA]</scope>
    <source>
        <strain evidence="3 4">YIM 131853</strain>
    </source>
</reference>
<comment type="caution">
    <text evidence="3">The sequence shown here is derived from an EMBL/GenBank/DDBJ whole genome shotgun (WGS) entry which is preliminary data.</text>
</comment>
<keyword evidence="2" id="KW-1133">Transmembrane helix</keyword>
<evidence type="ECO:0000256" key="2">
    <source>
        <dbReference type="SAM" id="Phobius"/>
    </source>
</evidence>
<organism evidence="3 4">
    <name type="scientific">Naasia lichenicola</name>
    <dbReference type="NCBI Taxonomy" id="2565933"/>
    <lineage>
        <taxon>Bacteria</taxon>
        <taxon>Bacillati</taxon>
        <taxon>Actinomycetota</taxon>
        <taxon>Actinomycetes</taxon>
        <taxon>Micrococcales</taxon>
        <taxon>Microbacteriaceae</taxon>
        <taxon>Naasia</taxon>
    </lineage>
</organism>
<feature type="region of interest" description="Disordered" evidence="1">
    <location>
        <begin position="264"/>
        <end position="285"/>
    </location>
</feature>
<sequence length="285" mass="30466">MSAPRAARWGIVAGFVLIAAGISQFGGAAYAAVDIVDVGQDGPLDLSVERIDWKDEMGPGDVNVMHVTAELKSGYAAHLYASLDAQGFLADRADAFWVKLKSCSVDWVDHVPSVCNGVERTYFDASASAVDPSQSWDVGEISHSSWVRLKVEISLPGDAPVEMQGRSGQVGLGLTAAGDAVRVSTRTMVCDLDGDGDIDIYDEHYDGNGDGIADLCPGDPGPQTASADSLAFTGFDMRGPFWAGFLLIVAGGWVTWLSSRGRQRVRQESARPMGRQPIQRRDSGW</sequence>
<keyword evidence="2" id="KW-0812">Transmembrane</keyword>
<dbReference type="OrthoDB" id="5021854at2"/>
<keyword evidence="2" id="KW-0472">Membrane</keyword>
<name>A0A4S4FPB7_9MICO</name>
<protein>
    <submittedName>
        <fullName evidence="3">Uncharacterized protein</fullName>
    </submittedName>
</protein>
<dbReference type="AlphaFoldDB" id="A0A4S4FPB7"/>
<keyword evidence="4" id="KW-1185">Reference proteome</keyword>
<dbReference type="EMBL" id="SSSM01000002">
    <property type="protein sequence ID" value="THG32389.1"/>
    <property type="molecule type" value="Genomic_DNA"/>
</dbReference>
<dbReference type="Proteomes" id="UP000309133">
    <property type="component" value="Unassembled WGS sequence"/>
</dbReference>
<proteinExistence type="predicted"/>
<accession>A0A4S4FPB7</accession>
<evidence type="ECO:0000313" key="3">
    <source>
        <dbReference type="EMBL" id="THG32389.1"/>
    </source>
</evidence>